<dbReference type="PANTHER" id="PTHR22883:SF23">
    <property type="entry name" value="PALMITOYLTRANSFERASE ZDHHC6"/>
    <property type="match status" value="1"/>
</dbReference>
<dbReference type="GO" id="GO:0016020">
    <property type="term" value="C:membrane"/>
    <property type="evidence" value="ECO:0007669"/>
    <property type="project" value="UniProtKB-SubCell"/>
</dbReference>
<dbReference type="GO" id="GO:0005783">
    <property type="term" value="C:endoplasmic reticulum"/>
    <property type="evidence" value="ECO:0007669"/>
    <property type="project" value="TreeGrafter"/>
</dbReference>
<evidence type="ECO:0000256" key="8">
    <source>
        <dbReference type="RuleBase" id="RU079119"/>
    </source>
</evidence>
<dbReference type="GO" id="GO:0005794">
    <property type="term" value="C:Golgi apparatus"/>
    <property type="evidence" value="ECO:0007669"/>
    <property type="project" value="TreeGrafter"/>
</dbReference>
<evidence type="ECO:0000259" key="9">
    <source>
        <dbReference type="Pfam" id="PF01529"/>
    </source>
</evidence>
<dbReference type="GO" id="GO:0006612">
    <property type="term" value="P:protein targeting to membrane"/>
    <property type="evidence" value="ECO:0007669"/>
    <property type="project" value="TreeGrafter"/>
</dbReference>
<protein>
    <recommendedName>
        <fullName evidence="8">Palmitoyltransferase</fullName>
        <ecNumber evidence="8">2.3.1.225</ecNumber>
    </recommendedName>
</protein>
<keyword evidence="5 8" id="KW-0472">Membrane</keyword>
<evidence type="ECO:0000256" key="1">
    <source>
        <dbReference type="ARBA" id="ARBA00004141"/>
    </source>
</evidence>
<evidence type="ECO:0000313" key="11">
    <source>
        <dbReference type="Proteomes" id="UP001295684"/>
    </source>
</evidence>
<keyword evidence="11" id="KW-1185">Reference proteome</keyword>
<keyword evidence="2 8" id="KW-0808">Transferase</keyword>
<dbReference type="EMBL" id="CAMPGE010008292">
    <property type="protein sequence ID" value="CAI2367196.1"/>
    <property type="molecule type" value="Genomic_DNA"/>
</dbReference>
<dbReference type="PANTHER" id="PTHR22883">
    <property type="entry name" value="ZINC FINGER DHHC DOMAIN CONTAINING PROTEIN"/>
    <property type="match status" value="1"/>
</dbReference>
<keyword evidence="6 8" id="KW-0012">Acyltransferase</keyword>
<gene>
    <name evidence="10" type="ORF">ECRASSUSDP1_LOCUS8474</name>
</gene>
<dbReference type="EC" id="2.3.1.225" evidence="8"/>
<comment type="subcellular location">
    <subcellularLocation>
        <location evidence="1">Membrane</location>
        <topology evidence="1">Multi-pass membrane protein</topology>
    </subcellularLocation>
</comment>
<evidence type="ECO:0000256" key="4">
    <source>
        <dbReference type="ARBA" id="ARBA00022989"/>
    </source>
</evidence>
<accession>A0AAD1XE05</accession>
<proteinExistence type="inferred from homology"/>
<feature type="transmembrane region" description="Helical" evidence="8">
    <location>
        <begin position="52"/>
        <end position="72"/>
    </location>
</feature>
<comment type="domain">
    <text evidence="8">The DHHC domain is required for palmitoyltransferase activity.</text>
</comment>
<dbReference type="AlphaFoldDB" id="A0AAD1XE05"/>
<organism evidence="10 11">
    <name type="scientific">Euplotes crassus</name>
    <dbReference type="NCBI Taxonomy" id="5936"/>
    <lineage>
        <taxon>Eukaryota</taxon>
        <taxon>Sar</taxon>
        <taxon>Alveolata</taxon>
        <taxon>Ciliophora</taxon>
        <taxon>Intramacronucleata</taxon>
        <taxon>Spirotrichea</taxon>
        <taxon>Hypotrichia</taxon>
        <taxon>Euplotida</taxon>
        <taxon>Euplotidae</taxon>
        <taxon>Moneuplotes</taxon>
    </lineage>
</organism>
<dbReference type="Proteomes" id="UP001295684">
    <property type="component" value="Unassembled WGS sequence"/>
</dbReference>
<dbReference type="GO" id="GO:0019706">
    <property type="term" value="F:protein-cysteine S-palmitoyltransferase activity"/>
    <property type="evidence" value="ECO:0007669"/>
    <property type="project" value="UniProtKB-EC"/>
</dbReference>
<evidence type="ECO:0000313" key="10">
    <source>
        <dbReference type="EMBL" id="CAI2367196.1"/>
    </source>
</evidence>
<feature type="domain" description="Palmitoyltransferase DHHC" evidence="9">
    <location>
        <begin position="178"/>
        <end position="300"/>
    </location>
</feature>
<evidence type="ECO:0000256" key="2">
    <source>
        <dbReference type="ARBA" id="ARBA00022679"/>
    </source>
</evidence>
<comment type="similarity">
    <text evidence="7">Belongs to the DHHC palmitoyltransferase family. PFA5 subfamily.</text>
</comment>
<dbReference type="InterPro" id="IPR001594">
    <property type="entry name" value="Palmitoyltrfase_DHHC"/>
</dbReference>
<feature type="transmembrane region" description="Helical" evidence="8">
    <location>
        <begin position="264"/>
        <end position="292"/>
    </location>
</feature>
<sequence>MVYRYQPYTANVFKRCERGAPFLGVTTMFMAVFVHTSAFLLPDIFEYEGSGIGVFIAVLTYTIMAFAYYCYLKVVFTNPGNIRAEWIHPLNEREQSHIHIDSDEISNANNENIDHEYQKILNGFKLNSTNVPEESLCQNRILAVTQTENGARSEFGNNGQQEREANENIDHMRIVIKNFKYRYCQVCKRDKAPRSHHCRTCNHCVLRMDHHCPWLGSCIGRNNHKHFILFNFYTTIGMIYMATIWALCIFYWDFDYSSSRKLVTYLPLMIIFAINSVSTLSLFACHIVFAFLNITTLETYDAFWTRPFHTGSYWYNFKTVFGDPKWKILWFLPTNPDFGAKKGNQARGDGHIYYYQTAQR</sequence>
<feature type="transmembrane region" description="Helical" evidence="8">
    <location>
        <begin position="20"/>
        <end position="40"/>
    </location>
</feature>
<evidence type="ECO:0000256" key="6">
    <source>
        <dbReference type="ARBA" id="ARBA00023315"/>
    </source>
</evidence>
<evidence type="ECO:0000256" key="5">
    <source>
        <dbReference type="ARBA" id="ARBA00023136"/>
    </source>
</evidence>
<keyword evidence="4 8" id="KW-1133">Transmembrane helix</keyword>
<name>A0AAD1XE05_EUPCR</name>
<evidence type="ECO:0000256" key="3">
    <source>
        <dbReference type="ARBA" id="ARBA00022692"/>
    </source>
</evidence>
<dbReference type="Pfam" id="PF01529">
    <property type="entry name" value="DHHC"/>
    <property type="match status" value="1"/>
</dbReference>
<comment type="catalytic activity">
    <reaction evidence="8">
        <text>L-cysteinyl-[protein] + hexadecanoyl-CoA = S-hexadecanoyl-L-cysteinyl-[protein] + CoA</text>
        <dbReference type="Rhea" id="RHEA:36683"/>
        <dbReference type="Rhea" id="RHEA-COMP:10131"/>
        <dbReference type="Rhea" id="RHEA-COMP:11032"/>
        <dbReference type="ChEBI" id="CHEBI:29950"/>
        <dbReference type="ChEBI" id="CHEBI:57287"/>
        <dbReference type="ChEBI" id="CHEBI:57379"/>
        <dbReference type="ChEBI" id="CHEBI:74151"/>
        <dbReference type="EC" id="2.3.1.225"/>
    </reaction>
</comment>
<reference evidence="10" key="1">
    <citation type="submission" date="2023-07" db="EMBL/GenBank/DDBJ databases">
        <authorList>
            <consortium name="AG Swart"/>
            <person name="Singh M."/>
            <person name="Singh A."/>
            <person name="Seah K."/>
            <person name="Emmerich C."/>
        </authorList>
    </citation>
    <scope>NUCLEOTIDE SEQUENCE</scope>
    <source>
        <strain evidence="10">DP1</strain>
    </source>
</reference>
<dbReference type="PROSITE" id="PS50216">
    <property type="entry name" value="DHHC"/>
    <property type="match status" value="1"/>
</dbReference>
<comment type="caution">
    <text evidence="10">The sequence shown here is derived from an EMBL/GenBank/DDBJ whole genome shotgun (WGS) entry which is preliminary data.</text>
</comment>
<dbReference type="InterPro" id="IPR039859">
    <property type="entry name" value="PFA4/ZDH16/20/ERF2-like"/>
</dbReference>
<evidence type="ECO:0000256" key="7">
    <source>
        <dbReference type="ARBA" id="ARBA00038298"/>
    </source>
</evidence>
<keyword evidence="3 8" id="KW-0812">Transmembrane</keyword>
<feature type="transmembrane region" description="Helical" evidence="8">
    <location>
        <begin position="230"/>
        <end position="252"/>
    </location>
</feature>